<name>R7VFH9_CAPTE</name>
<dbReference type="EMBL" id="KB292432">
    <property type="protein sequence ID" value="ELU17598.1"/>
    <property type="molecule type" value="Genomic_DNA"/>
</dbReference>
<evidence type="ECO:0000313" key="5">
    <source>
        <dbReference type="Proteomes" id="UP000014760"/>
    </source>
</evidence>
<organism evidence="3">
    <name type="scientific">Capitella teleta</name>
    <name type="common">Polychaete worm</name>
    <dbReference type="NCBI Taxonomy" id="283909"/>
    <lineage>
        <taxon>Eukaryota</taxon>
        <taxon>Metazoa</taxon>
        <taxon>Spiralia</taxon>
        <taxon>Lophotrochozoa</taxon>
        <taxon>Annelida</taxon>
        <taxon>Polychaeta</taxon>
        <taxon>Sedentaria</taxon>
        <taxon>Scolecida</taxon>
        <taxon>Capitellidae</taxon>
        <taxon>Capitella</taxon>
    </lineage>
</organism>
<feature type="domain" description="Galaxin-like repeats" evidence="2">
    <location>
        <begin position="16"/>
        <end position="85"/>
    </location>
</feature>
<evidence type="ECO:0000259" key="2">
    <source>
        <dbReference type="Pfam" id="PF24748"/>
    </source>
</evidence>
<dbReference type="AlphaFoldDB" id="R7VFH9"/>
<keyword evidence="1" id="KW-0732">Signal</keyword>
<dbReference type="InterPro" id="IPR056601">
    <property type="entry name" value="Galaxin_dom"/>
</dbReference>
<dbReference type="Proteomes" id="UP000014760">
    <property type="component" value="Unassembled WGS sequence"/>
</dbReference>
<proteinExistence type="predicted"/>
<sequence length="111" mass="12393">MKSFFALSLICLASAELKNCGSEFFDNDDFMCCNGVVSPRPDCSERVNHECCGTVGFDNGANQCCFGRIQLRQGERENNKCCAHQRRFNYWVMELQNAPKALHGASNVGMV</sequence>
<evidence type="ECO:0000256" key="1">
    <source>
        <dbReference type="SAM" id="SignalP"/>
    </source>
</evidence>
<reference evidence="5" key="1">
    <citation type="submission" date="2012-12" db="EMBL/GenBank/DDBJ databases">
        <authorList>
            <person name="Hellsten U."/>
            <person name="Grimwood J."/>
            <person name="Chapman J.A."/>
            <person name="Shapiro H."/>
            <person name="Aerts A."/>
            <person name="Otillar R.P."/>
            <person name="Terry A.Y."/>
            <person name="Boore J.L."/>
            <person name="Simakov O."/>
            <person name="Marletaz F."/>
            <person name="Cho S.-J."/>
            <person name="Edsinger-Gonzales E."/>
            <person name="Havlak P."/>
            <person name="Kuo D.-H."/>
            <person name="Larsson T."/>
            <person name="Lv J."/>
            <person name="Arendt D."/>
            <person name="Savage R."/>
            <person name="Osoegawa K."/>
            <person name="de Jong P."/>
            <person name="Lindberg D.R."/>
            <person name="Seaver E.C."/>
            <person name="Weisblat D.A."/>
            <person name="Putnam N.H."/>
            <person name="Grigoriev I.V."/>
            <person name="Rokhsar D.S."/>
        </authorList>
    </citation>
    <scope>NUCLEOTIDE SEQUENCE</scope>
    <source>
        <strain evidence="5">I ESC-2004</strain>
    </source>
</reference>
<dbReference type="HOGENOM" id="CLU_2160753_0_0_1"/>
<reference evidence="3 5" key="2">
    <citation type="journal article" date="2013" name="Nature">
        <title>Insights into bilaterian evolution from three spiralian genomes.</title>
        <authorList>
            <person name="Simakov O."/>
            <person name="Marletaz F."/>
            <person name="Cho S.J."/>
            <person name="Edsinger-Gonzales E."/>
            <person name="Havlak P."/>
            <person name="Hellsten U."/>
            <person name="Kuo D.H."/>
            <person name="Larsson T."/>
            <person name="Lv J."/>
            <person name="Arendt D."/>
            <person name="Savage R."/>
            <person name="Osoegawa K."/>
            <person name="de Jong P."/>
            <person name="Grimwood J."/>
            <person name="Chapman J.A."/>
            <person name="Shapiro H."/>
            <person name="Aerts A."/>
            <person name="Otillar R.P."/>
            <person name="Terry A.Y."/>
            <person name="Boore J.L."/>
            <person name="Grigoriev I.V."/>
            <person name="Lindberg D.R."/>
            <person name="Seaver E.C."/>
            <person name="Weisblat D.A."/>
            <person name="Putnam N.H."/>
            <person name="Rokhsar D.S."/>
        </authorList>
    </citation>
    <scope>NUCLEOTIDE SEQUENCE</scope>
    <source>
        <strain evidence="3 5">I ESC-2004</strain>
    </source>
</reference>
<gene>
    <name evidence="3" type="ORF">CAPTEDRAFT_207905</name>
</gene>
<feature type="signal peptide" evidence="1">
    <location>
        <begin position="1"/>
        <end position="15"/>
    </location>
</feature>
<reference evidence="4" key="3">
    <citation type="submission" date="2015-06" db="UniProtKB">
        <authorList>
            <consortium name="EnsemblMetazoa"/>
        </authorList>
    </citation>
    <scope>IDENTIFICATION</scope>
</reference>
<dbReference type="Pfam" id="PF24748">
    <property type="entry name" value="Galaxin_repeat"/>
    <property type="match status" value="1"/>
</dbReference>
<keyword evidence="5" id="KW-1185">Reference proteome</keyword>
<evidence type="ECO:0000313" key="3">
    <source>
        <dbReference type="EMBL" id="ELU17598.1"/>
    </source>
</evidence>
<evidence type="ECO:0000313" key="4">
    <source>
        <dbReference type="EnsemblMetazoa" id="CapteP207905"/>
    </source>
</evidence>
<dbReference type="EMBL" id="AMQN01004011">
    <property type="status" value="NOT_ANNOTATED_CDS"/>
    <property type="molecule type" value="Genomic_DNA"/>
</dbReference>
<protein>
    <recommendedName>
        <fullName evidence="2">Galaxin-like repeats domain-containing protein</fullName>
    </recommendedName>
</protein>
<accession>R7VFH9</accession>
<dbReference type="EnsemblMetazoa" id="CapteT207905">
    <property type="protein sequence ID" value="CapteP207905"/>
    <property type="gene ID" value="CapteG207905"/>
</dbReference>
<feature type="chain" id="PRO_5011952061" description="Galaxin-like repeats domain-containing protein" evidence="1">
    <location>
        <begin position="16"/>
        <end position="111"/>
    </location>
</feature>